<reference evidence="2 3" key="1">
    <citation type="submission" date="2016-07" db="EMBL/GenBank/DDBJ databases">
        <title>Characterization of isolates of Eisenbergiella tayi derived from blood cultures, using whole genome sequencing.</title>
        <authorList>
            <person name="Burdz T."/>
            <person name="Wiebe D."/>
            <person name="Huynh C."/>
            <person name="Bernard K."/>
        </authorList>
    </citation>
    <scope>NUCLEOTIDE SEQUENCE [LARGE SCALE GENOMIC DNA]</scope>
    <source>
        <strain evidence="2 3">NML 110608</strain>
    </source>
</reference>
<evidence type="ECO:0000259" key="1">
    <source>
        <dbReference type="Pfam" id="PF09820"/>
    </source>
</evidence>
<dbReference type="Proteomes" id="UP000094067">
    <property type="component" value="Unassembled WGS sequence"/>
</dbReference>
<accession>A0A1E3A521</accession>
<dbReference type="Gene3D" id="3.40.50.300">
    <property type="entry name" value="P-loop containing nucleotide triphosphate hydrolases"/>
    <property type="match status" value="1"/>
</dbReference>
<dbReference type="PATRIC" id="fig|1432052.4.peg.4577"/>
<feature type="domain" description="AAA-ATPase-like" evidence="1">
    <location>
        <begin position="29"/>
        <end position="258"/>
    </location>
</feature>
<dbReference type="InterPro" id="IPR018631">
    <property type="entry name" value="AAA-ATPase-like_dom"/>
</dbReference>
<evidence type="ECO:0000313" key="2">
    <source>
        <dbReference type="EMBL" id="ODM03336.1"/>
    </source>
</evidence>
<dbReference type="Pfam" id="PF09820">
    <property type="entry name" value="AAA-ATPase_like"/>
    <property type="match status" value="1"/>
</dbReference>
<dbReference type="InterPro" id="IPR027417">
    <property type="entry name" value="P-loop_NTPase"/>
</dbReference>
<proteinExistence type="predicted"/>
<name>A0A1E3A521_9FIRM</name>
<organism evidence="2 3">
    <name type="scientific">Eisenbergiella tayi</name>
    <dbReference type="NCBI Taxonomy" id="1432052"/>
    <lineage>
        <taxon>Bacteria</taxon>
        <taxon>Bacillati</taxon>
        <taxon>Bacillota</taxon>
        <taxon>Clostridia</taxon>
        <taxon>Lachnospirales</taxon>
        <taxon>Lachnospiraceae</taxon>
        <taxon>Eisenbergiella</taxon>
    </lineage>
</organism>
<gene>
    <name evidence="2" type="ORF">BEI61_04131</name>
</gene>
<dbReference type="InterPro" id="IPR012547">
    <property type="entry name" value="PDDEXK_9"/>
</dbReference>
<dbReference type="Pfam" id="PF08011">
    <property type="entry name" value="PDDEXK_9"/>
    <property type="match status" value="1"/>
</dbReference>
<evidence type="ECO:0000313" key="3">
    <source>
        <dbReference type="Proteomes" id="UP000094067"/>
    </source>
</evidence>
<dbReference type="PANTHER" id="PTHR34825:SF1">
    <property type="entry name" value="AAA-ATPASE-LIKE DOMAIN-CONTAINING PROTEIN"/>
    <property type="match status" value="1"/>
</dbReference>
<protein>
    <submittedName>
        <fullName evidence="2">Putative AAA-ATPase</fullName>
    </submittedName>
</protein>
<dbReference type="PANTHER" id="PTHR34825">
    <property type="entry name" value="CONSERVED PROTEIN, WITH A WEAK D-GALACTARATE DEHYDRATASE/ALTRONATE HYDROLASE DOMAIN"/>
    <property type="match status" value="1"/>
</dbReference>
<comment type="caution">
    <text evidence="2">The sequence shown here is derived from an EMBL/GenBank/DDBJ whole genome shotgun (WGS) entry which is preliminary data.</text>
</comment>
<dbReference type="AlphaFoldDB" id="A0A1E3A521"/>
<dbReference type="EMBL" id="MCGH01000003">
    <property type="protein sequence ID" value="ODM03336.1"/>
    <property type="molecule type" value="Genomic_DNA"/>
</dbReference>
<sequence>MAYLFAEKYVGIRVKIEELKGERMKKPLPIGIDDFKKLRDNDFYYTDKTLFIKELLDKRSEVSLFTRPRRFGKTLELSMLKYFFESVHVPDGCSDDNSSLFKGLKIMDAGERYTRHLGQYPVICISLKSARQPDFEKAFIMLKRQIADEFRRHKYVTDNLEESDKLRYNLIMNETDEDAQYLDALAFLSRILNEYHKRKVIILMDEYDVPLENAYFKGFYDKMTDFIRSLFESALKTNPNLEFAVITGCLRISKESIFTGLNNLEIISIMNTNYAEYFGFTQEEVESMLSYYGIEEKKEEAKKWYDGYLFGNTEVYNPWSVINYVKAASADHGAFPKPYWANTSSNSIVRELVERADSSVKQEMEELIAGGTIEKPVHEDITYDEVYKTEDNLWNFLFFTGYLKKQSERFDGETIYLTLALPNTEVKLIYRNTILDWFNQNIKKKDFSALYRGILQRETDVLEREISKNLMETISFFDYKEDYYHGFLAGLLKMMDGYILKSNRESGLGRSDLLLLSPAYEGVAVIMELKITDSFAQLNDSACQALCQIKEKKYDAELKLEGYHTFIYYGISFFKKLCRVIAE</sequence>